<evidence type="ECO:0000313" key="2">
    <source>
        <dbReference type="EMBL" id="EOR93720.1"/>
    </source>
</evidence>
<sequence>MIVVAVDALPDKLPVIVPAAKLPDASLLTIVLAVLTLVAALANTVAALILEADELPTFSTVGEVAVPPKSFVS</sequence>
<keyword evidence="3" id="KW-1185">Reference proteome</keyword>
<keyword evidence="1" id="KW-0472">Membrane</keyword>
<feature type="transmembrane region" description="Helical" evidence="1">
    <location>
        <begin position="27"/>
        <end position="50"/>
    </location>
</feature>
<keyword evidence="1" id="KW-1133">Transmembrane helix</keyword>
<keyword evidence="1" id="KW-0812">Transmembrane</keyword>
<dbReference type="EMBL" id="AQPN01000105">
    <property type="protein sequence ID" value="EOR93720.1"/>
    <property type="molecule type" value="Genomic_DNA"/>
</dbReference>
<dbReference type="AlphaFoldDB" id="R9GQC5"/>
<dbReference type="Proteomes" id="UP000014174">
    <property type="component" value="Unassembled WGS sequence"/>
</dbReference>
<evidence type="ECO:0000313" key="3">
    <source>
        <dbReference type="Proteomes" id="UP000014174"/>
    </source>
</evidence>
<name>R9GQC5_9SPHI</name>
<protein>
    <submittedName>
        <fullName evidence="2">Uncharacterized protein</fullName>
    </submittedName>
</protein>
<organism evidence="2 3">
    <name type="scientific">Arcticibacter svalbardensis MN12-7</name>
    <dbReference type="NCBI Taxonomy" id="1150600"/>
    <lineage>
        <taxon>Bacteria</taxon>
        <taxon>Pseudomonadati</taxon>
        <taxon>Bacteroidota</taxon>
        <taxon>Sphingobacteriia</taxon>
        <taxon>Sphingobacteriales</taxon>
        <taxon>Sphingobacteriaceae</taxon>
        <taxon>Arcticibacter</taxon>
    </lineage>
</organism>
<gene>
    <name evidence="2" type="ORF">ADIARSV_3060</name>
</gene>
<accession>R9GQC5</accession>
<proteinExistence type="predicted"/>
<evidence type="ECO:0000256" key="1">
    <source>
        <dbReference type="SAM" id="Phobius"/>
    </source>
</evidence>
<comment type="caution">
    <text evidence="2">The sequence shown here is derived from an EMBL/GenBank/DDBJ whole genome shotgun (WGS) entry which is preliminary data.</text>
</comment>
<reference evidence="2 3" key="1">
    <citation type="journal article" date="2013" name="Genome Announc.">
        <title>Draft Genome Sequence of Arcticibacter svalbardensis Strain MN12-7T, a Member of the Family Sphingobacteriaceae Isolated from an Arctic Soil Sample.</title>
        <authorList>
            <person name="Shivaji S."/>
            <person name="Ara S."/>
            <person name="Prasad S."/>
            <person name="Manasa B.P."/>
            <person name="Begum Z."/>
            <person name="Singh A."/>
            <person name="Kumar Pinnaka A."/>
        </authorList>
    </citation>
    <scope>NUCLEOTIDE SEQUENCE [LARGE SCALE GENOMIC DNA]</scope>
    <source>
        <strain evidence="2 3">MN12-7</strain>
    </source>
</reference>